<feature type="transmembrane region" description="Helical" evidence="1">
    <location>
        <begin position="6"/>
        <end position="23"/>
    </location>
</feature>
<organism evidence="2 9">
    <name type="scientific">Erinnyis ello granulovirus</name>
    <dbReference type="NCBI Taxonomy" id="307444"/>
    <lineage>
        <taxon>Viruses</taxon>
        <taxon>Viruses incertae sedis</taxon>
        <taxon>Naldaviricetes</taxon>
        <taxon>Lefavirales</taxon>
        <taxon>Baculoviridae</taxon>
        <taxon>Betabaculovirus</taxon>
        <taxon>Betabaculovirus erellonis</taxon>
    </lineage>
</organism>
<dbReference type="EMBL" id="KX859084">
    <property type="protein sequence ID" value="ARX72035.1"/>
    <property type="molecule type" value="Genomic_DNA"/>
</dbReference>
<dbReference type="EMBL" id="KX859079">
    <property type="protein sequence ID" value="ARX71385.1"/>
    <property type="molecule type" value="Genomic_DNA"/>
</dbReference>
<dbReference type="InterPro" id="IPR009903">
    <property type="entry name" value="AcMNPV_AC110"/>
</dbReference>
<keyword evidence="1" id="KW-0812">Transmembrane</keyword>
<keyword evidence="1" id="KW-0472">Membrane</keyword>
<reference evidence="2" key="2">
    <citation type="submission" date="2014-02" db="EMBL/GenBank/DDBJ databases">
        <authorList>
            <person name="Ardisson-Araujo D.M.P."/>
            <person name="Melo F.L."/>
            <person name="Andrade M.S."/>
            <person name="Sihler W."/>
            <person name="Bao S.N."/>
            <person name="Ribeiro B.M."/>
            <person name="Souza M.L."/>
        </authorList>
    </citation>
    <scope>NUCLEOTIDE SEQUENCE</scope>
    <source>
        <strain evidence="2">S86</strain>
    </source>
</reference>
<evidence type="ECO:0000313" key="4">
    <source>
        <dbReference type="EMBL" id="ARX71515.1"/>
    </source>
</evidence>
<dbReference type="EMBL" id="KX859082">
    <property type="protein sequence ID" value="ARX71775.1"/>
    <property type="molecule type" value="Genomic_DNA"/>
</dbReference>
<dbReference type="RefSeq" id="YP_009091885.1">
    <property type="nucleotide sequence ID" value="NC_025257.1"/>
</dbReference>
<dbReference type="Pfam" id="PF07280">
    <property type="entry name" value="Ac110_PIF"/>
    <property type="match status" value="1"/>
</dbReference>
<gene>
    <name evidence="3" type="ORF">EREL_046</name>
</gene>
<evidence type="ECO:0000313" key="9">
    <source>
        <dbReference type="Proteomes" id="UP000201628"/>
    </source>
</evidence>
<sequence>MSISVVVVVALICIVMLYVWKLNRGQEILRLQYEHKFIPLPLAKYVNKIA</sequence>
<dbReference type="EMBL" id="KX859080">
    <property type="protein sequence ID" value="ARX71515.1"/>
    <property type="molecule type" value="Genomic_DNA"/>
</dbReference>
<proteinExistence type="predicted"/>
<reference evidence="3" key="3">
    <citation type="submission" date="2016-09" db="EMBL/GenBank/DDBJ databases">
        <title>Genome-wide Diversity of Wild Populations of Erinnyis ello granulovirus (ErelGV).</title>
        <authorList>
            <person name="Brito A.F."/>
            <person name="Melo F.L."/>
            <person name="Ardisson-Araujo D.M.P."/>
            <person name="Sihler W."/>
            <person name="Souza M.L."/>
            <person name="Ribeiro B.M."/>
        </authorList>
    </citation>
    <scope>NUCLEOTIDE SEQUENCE</scope>
    <source>
        <strain evidence="6">ErelGV-00</strain>
        <strain evidence="3">ErelGV-94</strain>
        <strain evidence="4">ErelGV-98</strain>
        <strain evidence="5">ErelGV-99</strain>
        <strain evidence="7">ErelGV-AC</strain>
        <strain evidence="8">ErelGV-PA</strain>
    </source>
</reference>
<dbReference type="Proteomes" id="UP000201628">
    <property type="component" value="Segment"/>
</dbReference>
<evidence type="ECO:0000313" key="6">
    <source>
        <dbReference type="EMBL" id="ARX71775.1"/>
    </source>
</evidence>
<dbReference type="EMBL" id="KJ406702">
    <property type="protein sequence ID" value="AIS92046.1"/>
    <property type="molecule type" value="Genomic_DNA"/>
</dbReference>
<name>A0A097DAK0_9BBAC</name>
<evidence type="ECO:0000256" key="1">
    <source>
        <dbReference type="SAM" id="Phobius"/>
    </source>
</evidence>
<accession>A0A097DAK0</accession>
<evidence type="ECO:0000313" key="5">
    <source>
        <dbReference type="EMBL" id="ARX71645.1"/>
    </source>
</evidence>
<keyword evidence="1" id="KW-1133">Transmembrane helix</keyword>
<keyword evidence="9" id="KW-1185">Reference proteome</keyword>
<evidence type="ECO:0000313" key="7">
    <source>
        <dbReference type="EMBL" id="ARX71905.1"/>
    </source>
</evidence>
<protein>
    <submittedName>
        <fullName evidence="2">Uncharacterized protein</fullName>
    </submittedName>
</protein>
<dbReference type="EMBL" id="KX859083">
    <property type="protein sequence ID" value="ARX71905.1"/>
    <property type="molecule type" value="Genomic_DNA"/>
</dbReference>
<evidence type="ECO:0000313" key="8">
    <source>
        <dbReference type="EMBL" id="ARX72035.1"/>
    </source>
</evidence>
<reference evidence="2 9" key="1">
    <citation type="journal article" date="2014" name="BMC Genomics">
        <title>Genome sequence of Erinnyis ello granulovirus (ErelGV), a natural cassava hornworm pesticide and the first sequenced sphingid-infecting betabaculovirus.</title>
        <authorList>
            <person name="Ardisson-Araujo D.M."/>
            <person name="de Melo F.L."/>
            <person name="Andrade M.D."/>
            <person name="Sihler W."/>
            <person name="Bao S.N."/>
            <person name="Ribeiro B.M."/>
            <person name="de Souza M.L."/>
        </authorList>
    </citation>
    <scope>NUCLEOTIDE SEQUENCE [LARGE SCALE GENOMIC DNA]</scope>
    <source>
        <strain evidence="2">S86</strain>
    </source>
</reference>
<dbReference type="EMBL" id="KX859081">
    <property type="protein sequence ID" value="ARX71645.1"/>
    <property type="molecule type" value="Genomic_DNA"/>
</dbReference>
<evidence type="ECO:0000313" key="3">
    <source>
        <dbReference type="EMBL" id="ARX71385.1"/>
    </source>
</evidence>
<dbReference type="KEGG" id="vg:20712797"/>
<evidence type="ECO:0000313" key="2">
    <source>
        <dbReference type="EMBL" id="AIS92046.1"/>
    </source>
</evidence>
<dbReference type="OrthoDB" id="28825at10239"/>